<dbReference type="InterPro" id="IPR000620">
    <property type="entry name" value="EamA_dom"/>
</dbReference>
<keyword evidence="3 6" id="KW-0812">Transmembrane</keyword>
<name>A0ABV2RJ37_BRAJP</name>
<feature type="domain" description="EamA" evidence="7">
    <location>
        <begin position="59"/>
        <end position="189"/>
    </location>
</feature>
<dbReference type="Proteomes" id="UP001549291">
    <property type="component" value="Unassembled WGS sequence"/>
</dbReference>
<dbReference type="PANTHER" id="PTHR32322">
    <property type="entry name" value="INNER MEMBRANE TRANSPORTER"/>
    <property type="match status" value="1"/>
</dbReference>
<feature type="domain" description="EamA" evidence="7">
    <location>
        <begin position="203"/>
        <end position="339"/>
    </location>
</feature>
<feature type="transmembrane region" description="Helical" evidence="6">
    <location>
        <begin position="176"/>
        <end position="195"/>
    </location>
</feature>
<proteinExistence type="predicted"/>
<dbReference type="InterPro" id="IPR050638">
    <property type="entry name" value="AA-Vitamin_Transporters"/>
</dbReference>
<dbReference type="SUPFAM" id="SSF103481">
    <property type="entry name" value="Multidrug resistance efflux transporter EmrE"/>
    <property type="match status" value="2"/>
</dbReference>
<accession>A0ABV2RJ37</accession>
<dbReference type="InterPro" id="IPR037185">
    <property type="entry name" value="EmrE-like"/>
</dbReference>
<feature type="transmembrane region" description="Helical" evidence="6">
    <location>
        <begin position="297"/>
        <end position="316"/>
    </location>
</feature>
<evidence type="ECO:0000256" key="1">
    <source>
        <dbReference type="ARBA" id="ARBA00004651"/>
    </source>
</evidence>
<feature type="transmembrane region" description="Helical" evidence="6">
    <location>
        <begin position="92"/>
        <end position="110"/>
    </location>
</feature>
<dbReference type="Pfam" id="PF00892">
    <property type="entry name" value="EamA"/>
    <property type="match status" value="2"/>
</dbReference>
<keyword evidence="4 6" id="KW-1133">Transmembrane helix</keyword>
<sequence length="358" mass="38161">MPRRAVQASHQNCPWWRLRASAPIVRKLHKATTAQAGIREEMSSPQAIPSAGRPLSAGAIALMLMLCLTWGFNQIAVKLVLPEVPPMLQAMIRSMGALPVLFIVGSLRGVKFFERDGTWKAGLIAGLMFGVEFVLIFQGLRLTSASRAVVFLYTAPFFVALGSYQVLGERLGGTQWLGLAVSFAGVALAIGVPQPNVDSHILLGDLLIVAGAGLWAATTLVAKGTRLRFAAPEKALGYQVATSIPILGTAAWLFGETITQTPSPLSLGLMAFQAIWVVGTTFTLWFALVKTYSASKLSAFTFITPLFGVVGSYFIMHDTLSLTFGAAAILVIAGLFLVNRPSSTAAAPRDALLNVTKT</sequence>
<organism evidence="8 9">
    <name type="scientific">Bradyrhizobium japonicum</name>
    <dbReference type="NCBI Taxonomy" id="375"/>
    <lineage>
        <taxon>Bacteria</taxon>
        <taxon>Pseudomonadati</taxon>
        <taxon>Pseudomonadota</taxon>
        <taxon>Alphaproteobacteria</taxon>
        <taxon>Hyphomicrobiales</taxon>
        <taxon>Nitrobacteraceae</taxon>
        <taxon>Bradyrhizobium</taxon>
    </lineage>
</organism>
<gene>
    <name evidence="8" type="ORF">ABIF63_001049</name>
</gene>
<evidence type="ECO:0000256" key="3">
    <source>
        <dbReference type="ARBA" id="ARBA00022692"/>
    </source>
</evidence>
<feature type="transmembrane region" description="Helical" evidence="6">
    <location>
        <begin position="235"/>
        <end position="255"/>
    </location>
</feature>
<feature type="transmembrane region" description="Helical" evidence="6">
    <location>
        <begin position="55"/>
        <end position="72"/>
    </location>
</feature>
<evidence type="ECO:0000256" key="5">
    <source>
        <dbReference type="ARBA" id="ARBA00023136"/>
    </source>
</evidence>
<evidence type="ECO:0000256" key="6">
    <source>
        <dbReference type="SAM" id="Phobius"/>
    </source>
</evidence>
<evidence type="ECO:0000256" key="4">
    <source>
        <dbReference type="ARBA" id="ARBA00022989"/>
    </source>
</evidence>
<keyword evidence="5 6" id="KW-0472">Membrane</keyword>
<evidence type="ECO:0000313" key="8">
    <source>
        <dbReference type="EMBL" id="MET4716943.1"/>
    </source>
</evidence>
<dbReference type="PANTHER" id="PTHR32322:SF18">
    <property type="entry name" value="S-ADENOSYLMETHIONINE_S-ADENOSYLHOMOCYSTEINE TRANSPORTER"/>
    <property type="match status" value="1"/>
</dbReference>
<reference evidence="8 9" key="1">
    <citation type="submission" date="2024-06" db="EMBL/GenBank/DDBJ databases">
        <title>Genomic Encyclopedia of Type Strains, Phase V (KMG-V): Genome sequencing to study the core and pangenomes of soil and plant-associated prokaryotes.</title>
        <authorList>
            <person name="Whitman W."/>
        </authorList>
    </citation>
    <scope>NUCLEOTIDE SEQUENCE [LARGE SCALE GENOMIC DNA]</scope>
    <source>
        <strain evidence="8 9">USDA 160</strain>
    </source>
</reference>
<evidence type="ECO:0000256" key="2">
    <source>
        <dbReference type="ARBA" id="ARBA00022475"/>
    </source>
</evidence>
<evidence type="ECO:0000259" key="7">
    <source>
        <dbReference type="Pfam" id="PF00892"/>
    </source>
</evidence>
<dbReference type="Gene3D" id="1.10.3730.20">
    <property type="match status" value="1"/>
</dbReference>
<keyword evidence="9" id="KW-1185">Reference proteome</keyword>
<comment type="caution">
    <text evidence="8">The sequence shown here is derived from an EMBL/GenBank/DDBJ whole genome shotgun (WGS) entry which is preliminary data.</text>
</comment>
<feature type="transmembrane region" description="Helical" evidence="6">
    <location>
        <begin position="322"/>
        <end position="339"/>
    </location>
</feature>
<evidence type="ECO:0000313" key="9">
    <source>
        <dbReference type="Proteomes" id="UP001549291"/>
    </source>
</evidence>
<dbReference type="EMBL" id="JBEPTQ010000002">
    <property type="protein sequence ID" value="MET4716943.1"/>
    <property type="molecule type" value="Genomic_DNA"/>
</dbReference>
<protein>
    <submittedName>
        <fullName evidence="8">Drug/metabolite transporter (DMT)-like permease</fullName>
    </submittedName>
</protein>
<feature type="transmembrane region" description="Helical" evidence="6">
    <location>
        <begin position="267"/>
        <end position="288"/>
    </location>
</feature>
<feature type="transmembrane region" description="Helical" evidence="6">
    <location>
        <begin position="146"/>
        <end position="164"/>
    </location>
</feature>
<keyword evidence="2" id="KW-1003">Cell membrane</keyword>
<feature type="transmembrane region" description="Helical" evidence="6">
    <location>
        <begin position="122"/>
        <end position="140"/>
    </location>
</feature>
<feature type="transmembrane region" description="Helical" evidence="6">
    <location>
        <begin position="201"/>
        <end position="223"/>
    </location>
</feature>
<comment type="subcellular location">
    <subcellularLocation>
        <location evidence="1">Cell membrane</location>
        <topology evidence="1">Multi-pass membrane protein</topology>
    </subcellularLocation>
</comment>